<dbReference type="OrthoDB" id="551924at2759"/>
<keyword evidence="3" id="KW-1185">Reference proteome</keyword>
<dbReference type="EMBL" id="AGSI01000008">
    <property type="protein sequence ID" value="EIE23041.1"/>
    <property type="molecule type" value="Genomic_DNA"/>
</dbReference>
<organism evidence="2 3">
    <name type="scientific">Coccomyxa subellipsoidea (strain C-169)</name>
    <name type="common">Green microalga</name>
    <dbReference type="NCBI Taxonomy" id="574566"/>
    <lineage>
        <taxon>Eukaryota</taxon>
        <taxon>Viridiplantae</taxon>
        <taxon>Chlorophyta</taxon>
        <taxon>core chlorophytes</taxon>
        <taxon>Trebouxiophyceae</taxon>
        <taxon>Trebouxiophyceae incertae sedis</taxon>
        <taxon>Coccomyxaceae</taxon>
        <taxon>Coccomyxa</taxon>
        <taxon>Coccomyxa subellipsoidea</taxon>
    </lineage>
</organism>
<dbReference type="AlphaFoldDB" id="I0YXC2"/>
<keyword evidence="1" id="KW-0812">Transmembrane</keyword>
<keyword evidence="1" id="KW-0472">Membrane</keyword>
<sequence length="271" mass="28819">MVMARAWTYSAVVIVVLGEQPPERRNVTAGQPFISVEPSLDTEEGNAADPLQSNLPLGAVKRGAQYLESFMSGPLFPVRLVTRSFEHSMFGEAGPVAVYDVSSGVVYLDRRVSWTIEGLSKKAQVALEAFSEQLFGGLGEHWGAQQRNASLGRVEEQGGFGGVAGVAKVVARTAAAALAATMAAQVPVWFCIACPIVLGLLAPFVFNLGLTAVAEAVCQHYSLPDDQCNELWYGAFALAMVLSLASAIPIVFVCRLPDCAKGIARTILPYA</sequence>
<accession>I0YXC2</accession>
<evidence type="ECO:0000313" key="3">
    <source>
        <dbReference type="Proteomes" id="UP000007264"/>
    </source>
</evidence>
<dbReference type="KEGG" id="csl:COCSUDRAFT_63423"/>
<name>I0YXC2_COCSC</name>
<feature type="transmembrane region" description="Helical" evidence="1">
    <location>
        <begin position="231"/>
        <end position="252"/>
    </location>
</feature>
<evidence type="ECO:0000313" key="2">
    <source>
        <dbReference type="EMBL" id="EIE23041.1"/>
    </source>
</evidence>
<evidence type="ECO:0000256" key="1">
    <source>
        <dbReference type="SAM" id="Phobius"/>
    </source>
</evidence>
<keyword evidence="1" id="KW-1133">Transmembrane helix</keyword>
<feature type="transmembrane region" description="Helical" evidence="1">
    <location>
        <begin position="186"/>
        <end position="210"/>
    </location>
</feature>
<gene>
    <name evidence="2" type="ORF">COCSUDRAFT_63423</name>
</gene>
<protein>
    <submittedName>
        <fullName evidence="2">Uncharacterized protein</fullName>
    </submittedName>
</protein>
<proteinExistence type="predicted"/>
<dbReference type="Proteomes" id="UP000007264">
    <property type="component" value="Unassembled WGS sequence"/>
</dbReference>
<dbReference type="RefSeq" id="XP_005647585.1">
    <property type="nucleotide sequence ID" value="XM_005647528.1"/>
</dbReference>
<dbReference type="GeneID" id="17041029"/>
<reference evidence="2 3" key="1">
    <citation type="journal article" date="2012" name="Genome Biol.">
        <title>The genome of the polar eukaryotic microalga coccomyxa subellipsoidea reveals traits of cold adaptation.</title>
        <authorList>
            <person name="Blanc G."/>
            <person name="Agarkova I."/>
            <person name="Grimwood J."/>
            <person name="Kuo A."/>
            <person name="Brueggeman A."/>
            <person name="Dunigan D."/>
            <person name="Gurnon J."/>
            <person name="Ladunga I."/>
            <person name="Lindquist E."/>
            <person name="Lucas S."/>
            <person name="Pangilinan J."/>
            <person name="Proschold T."/>
            <person name="Salamov A."/>
            <person name="Schmutz J."/>
            <person name="Weeks D."/>
            <person name="Yamada T."/>
            <person name="Claverie J.M."/>
            <person name="Grigoriev I."/>
            <person name="Van Etten J."/>
            <person name="Lomsadze A."/>
            <person name="Borodovsky M."/>
        </authorList>
    </citation>
    <scope>NUCLEOTIDE SEQUENCE [LARGE SCALE GENOMIC DNA]</scope>
    <source>
        <strain evidence="2 3">C-169</strain>
    </source>
</reference>
<comment type="caution">
    <text evidence="2">The sequence shown here is derived from an EMBL/GenBank/DDBJ whole genome shotgun (WGS) entry which is preliminary data.</text>
</comment>